<protein>
    <submittedName>
        <fullName evidence="1">Uncharacterized protein</fullName>
    </submittedName>
</protein>
<sequence>MNVIRSHGHEIFTEEVNKIALSANDEKRVIQEDGVHTLAYGHWRLRLKGSLALLPGRWGIWGANLDFWPRSGNNLLLTMASMKL</sequence>
<accession>A0ABY7GAU6</accession>
<keyword evidence="2" id="KW-1185">Reference proteome</keyword>
<dbReference type="EMBL" id="CP111028">
    <property type="protein sequence ID" value="WAR31552.1"/>
    <property type="molecule type" value="Genomic_DNA"/>
</dbReference>
<gene>
    <name evidence="1" type="ORF">MAR_034094</name>
</gene>
<reference evidence="1" key="1">
    <citation type="submission" date="2022-11" db="EMBL/GenBank/DDBJ databases">
        <title>Centuries of genome instability and evolution in soft-shell clam transmissible cancer (bioRxiv).</title>
        <authorList>
            <person name="Hart S.F.M."/>
            <person name="Yonemitsu M.A."/>
            <person name="Giersch R.M."/>
            <person name="Beal B.F."/>
            <person name="Arriagada G."/>
            <person name="Davis B.W."/>
            <person name="Ostrander E.A."/>
            <person name="Goff S.P."/>
            <person name="Metzger M.J."/>
        </authorList>
    </citation>
    <scope>NUCLEOTIDE SEQUENCE</scope>
    <source>
        <strain evidence="1">MELC-2E11</strain>
        <tissue evidence="1">Siphon/mantle</tissue>
    </source>
</reference>
<proteinExistence type="predicted"/>
<evidence type="ECO:0000313" key="1">
    <source>
        <dbReference type="EMBL" id="WAR31552.1"/>
    </source>
</evidence>
<organism evidence="1 2">
    <name type="scientific">Mya arenaria</name>
    <name type="common">Soft-shell clam</name>
    <dbReference type="NCBI Taxonomy" id="6604"/>
    <lineage>
        <taxon>Eukaryota</taxon>
        <taxon>Metazoa</taxon>
        <taxon>Spiralia</taxon>
        <taxon>Lophotrochozoa</taxon>
        <taxon>Mollusca</taxon>
        <taxon>Bivalvia</taxon>
        <taxon>Autobranchia</taxon>
        <taxon>Heteroconchia</taxon>
        <taxon>Euheterodonta</taxon>
        <taxon>Imparidentia</taxon>
        <taxon>Neoheterodontei</taxon>
        <taxon>Myida</taxon>
        <taxon>Myoidea</taxon>
        <taxon>Myidae</taxon>
        <taxon>Mya</taxon>
    </lineage>
</organism>
<evidence type="ECO:0000313" key="2">
    <source>
        <dbReference type="Proteomes" id="UP001164746"/>
    </source>
</evidence>
<name>A0ABY7GAU6_MYAAR</name>
<dbReference type="Proteomes" id="UP001164746">
    <property type="component" value="Chromosome 17"/>
</dbReference>